<evidence type="ECO:0000259" key="1">
    <source>
        <dbReference type="PROSITE" id="PS50943"/>
    </source>
</evidence>
<evidence type="ECO:0000313" key="3">
    <source>
        <dbReference type="Proteomes" id="UP001304298"/>
    </source>
</evidence>
<protein>
    <submittedName>
        <fullName evidence="2">Helix-turn-helix transcriptional regulator</fullName>
    </submittedName>
</protein>
<dbReference type="PANTHER" id="PTHR35010:SF2">
    <property type="entry name" value="BLL4672 PROTEIN"/>
    <property type="match status" value="1"/>
</dbReference>
<dbReference type="RefSeq" id="WP_323329805.1">
    <property type="nucleotide sequence ID" value="NZ_JAYFSI010000005.1"/>
</dbReference>
<evidence type="ECO:0000313" key="2">
    <source>
        <dbReference type="EMBL" id="MEA5362321.1"/>
    </source>
</evidence>
<accession>A0ABU5R7X7</accession>
<dbReference type="PANTHER" id="PTHR35010">
    <property type="entry name" value="BLL4672 PROTEIN-RELATED"/>
    <property type="match status" value="1"/>
</dbReference>
<dbReference type="InterPro" id="IPR001387">
    <property type="entry name" value="Cro/C1-type_HTH"/>
</dbReference>
<dbReference type="Gene3D" id="1.10.260.40">
    <property type="entry name" value="lambda repressor-like DNA-binding domains"/>
    <property type="match status" value="1"/>
</dbReference>
<sequence length="286" mass="31253">MPAGTRSNEALGEFLRSRRDRLTPAQAGITPFPGPRRVPGLRKEELAVLAGISPDHYSRLEQGRQTTLGEDVCAALARALQLDERESEHLRALAGPAPHRDAWESPQRPEPGLLRVMTAIGDLPAVLLGRRSEVLASNAALGAVLGTAFAPGTQFLRWLLLEPPARDRIANWDDFARAAVGSLRYELGRHPGDHKLSGLIDELRARSPDVARWWDEQGVVDRTSLTKRIVHPGIGTLEFGIEAVTTPHQPDQRLVIYTVEPGSPTARDLALLLSWGPAAELMPRSS</sequence>
<reference evidence="2 3" key="1">
    <citation type="submission" date="2023-12" db="EMBL/GenBank/DDBJ databases">
        <title>Amycolatopsis sp. V23-08.</title>
        <authorList>
            <person name="Somphong A."/>
        </authorList>
    </citation>
    <scope>NUCLEOTIDE SEQUENCE [LARGE SCALE GENOMIC DNA]</scope>
    <source>
        <strain evidence="2 3">V23-08</strain>
    </source>
</reference>
<dbReference type="CDD" id="cd00093">
    <property type="entry name" value="HTH_XRE"/>
    <property type="match status" value="1"/>
</dbReference>
<dbReference type="Gene3D" id="3.30.450.180">
    <property type="match status" value="1"/>
</dbReference>
<dbReference type="SUPFAM" id="SSF47413">
    <property type="entry name" value="lambda repressor-like DNA-binding domains"/>
    <property type="match status" value="1"/>
</dbReference>
<feature type="domain" description="HTH cro/C1-type" evidence="1">
    <location>
        <begin position="40"/>
        <end position="87"/>
    </location>
</feature>
<dbReference type="Proteomes" id="UP001304298">
    <property type="component" value="Unassembled WGS sequence"/>
</dbReference>
<name>A0ABU5R7X7_9PSEU</name>
<dbReference type="PROSITE" id="PS50943">
    <property type="entry name" value="HTH_CROC1"/>
    <property type="match status" value="1"/>
</dbReference>
<dbReference type="InterPro" id="IPR041413">
    <property type="entry name" value="MLTR_LBD"/>
</dbReference>
<organism evidence="2 3">
    <name type="scientific">Amycolatopsis heterodermiae</name>
    <dbReference type="NCBI Taxonomy" id="3110235"/>
    <lineage>
        <taxon>Bacteria</taxon>
        <taxon>Bacillati</taxon>
        <taxon>Actinomycetota</taxon>
        <taxon>Actinomycetes</taxon>
        <taxon>Pseudonocardiales</taxon>
        <taxon>Pseudonocardiaceae</taxon>
        <taxon>Amycolatopsis</taxon>
    </lineage>
</organism>
<dbReference type="EMBL" id="JAYFSI010000005">
    <property type="protein sequence ID" value="MEA5362321.1"/>
    <property type="molecule type" value="Genomic_DNA"/>
</dbReference>
<dbReference type="Pfam" id="PF17765">
    <property type="entry name" value="MLTR_LBD"/>
    <property type="match status" value="1"/>
</dbReference>
<proteinExistence type="predicted"/>
<dbReference type="Pfam" id="PF13560">
    <property type="entry name" value="HTH_31"/>
    <property type="match status" value="1"/>
</dbReference>
<dbReference type="InterPro" id="IPR010982">
    <property type="entry name" value="Lambda_DNA-bd_dom_sf"/>
</dbReference>
<keyword evidence="3" id="KW-1185">Reference proteome</keyword>
<comment type="caution">
    <text evidence="2">The sequence shown here is derived from an EMBL/GenBank/DDBJ whole genome shotgun (WGS) entry which is preliminary data.</text>
</comment>
<dbReference type="SMART" id="SM00530">
    <property type="entry name" value="HTH_XRE"/>
    <property type="match status" value="1"/>
</dbReference>
<gene>
    <name evidence="2" type="ORF">VA596_22480</name>
</gene>